<gene>
    <name evidence="1" type="ORF">DPMN_026632</name>
</gene>
<name>A0A9D4LTT6_DREPO</name>
<protein>
    <submittedName>
        <fullName evidence="1">Uncharacterized protein</fullName>
    </submittedName>
</protein>
<sequence>MAHIQHLTKCGEDRMEATVHVIGRGSSTVHVIGGETLMADFNLWQNFIGTNVLTKTTAPPPPWGPSIVRTNVLIKFHKDWIINVTSRVLTRKNATPPCGHVFLTDFNHF</sequence>
<comment type="caution">
    <text evidence="1">The sequence shown here is derived from an EMBL/GenBank/DDBJ whole genome shotgun (WGS) entry which is preliminary data.</text>
</comment>
<keyword evidence="2" id="KW-1185">Reference proteome</keyword>
<reference evidence="1" key="1">
    <citation type="journal article" date="2019" name="bioRxiv">
        <title>The Genome of the Zebra Mussel, Dreissena polymorpha: A Resource for Invasive Species Research.</title>
        <authorList>
            <person name="McCartney M.A."/>
            <person name="Auch B."/>
            <person name="Kono T."/>
            <person name="Mallez S."/>
            <person name="Zhang Y."/>
            <person name="Obille A."/>
            <person name="Becker A."/>
            <person name="Abrahante J.E."/>
            <person name="Garbe J."/>
            <person name="Badalamenti J.P."/>
            <person name="Herman A."/>
            <person name="Mangelson H."/>
            <person name="Liachko I."/>
            <person name="Sullivan S."/>
            <person name="Sone E.D."/>
            <person name="Koren S."/>
            <person name="Silverstein K.A.T."/>
            <person name="Beckman K.B."/>
            <person name="Gohl D.M."/>
        </authorList>
    </citation>
    <scope>NUCLEOTIDE SEQUENCE</scope>
    <source>
        <strain evidence="1">Duluth1</strain>
        <tissue evidence="1">Whole animal</tissue>
    </source>
</reference>
<proteinExistence type="predicted"/>
<dbReference type="Proteomes" id="UP000828390">
    <property type="component" value="Unassembled WGS sequence"/>
</dbReference>
<dbReference type="AlphaFoldDB" id="A0A9D4LTT6"/>
<dbReference type="EMBL" id="JAIWYP010000002">
    <property type="protein sequence ID" value="KAH3863644.1"/>
    <property type="molecule type" value="Genomic_DNA"/>
</dbReference>
<organism evidence="1 2">
    <name type="scientific">Dreissena polymorpha</name>
    <name type="common">Zebra mussel</name>
    <name type="synonym">Mytilus polymorpha</name>
    <dbReference type="NCBI Taxonomy" id="45954"/>
    <lineage>
        <taxon>Eukaryota</taxon>
        <taxon>Metazoa</taxon>
        <taxon>Spiralia</taxon>
        <taxon>Lophotrochozoa</taxon>
        <taxon>Mollusca</taxon>
        <taxon>Bivalvia</taxon>
        <taxon>Autobranchia</taxon>
        <taxon>Heteroconchia</taxon>
        <taxon>Euheterodonta</taxon>
        <taxon>Imparidentia</taxon>
        <taxon>Neoheterodontei</taxon>
        <taxon>Myida</taxon>
        <taxon>Dreissenoidea</taxon>
        <taxon>Dreissenidae</taxon>
        <taxon>Dreissena</taxon>
    </lineage>
</organism>
<evidence type="ECO:0000313" key="1">
    <source>
        <dbReference type="EMBL" id="KAH3863644.1"/>
    </source>
</evidence>
<reference evidence="1" key="2">
    <citation type="submission" date="2020-11" db="EMBL/GenBank/DDBJ databases">
        <authorList>
            <person name="McCartney M.A."/>
            <person name="Auch B."/>
            <person name="Kono T."/>
            <person name="Mallez S."/>
            <person name="Becker A."/>
            <person name="Gohl D.M."/>
            <person name="Silverstein K.A.T."/>
            <person name="Koren S."/>
            <person name="Bechman K.B."/>
            <person name="Herman A."/>
            <person name="Abrahante J.E."/>
            <person name="Garbe J."/>
        </authorList>
    </citation>
    <scope>NUCLEOTIDE SEQUENCE</scope>
    <source>
        <strain evidence="1">Duluth1</strain>
        <tissue evidence="1">Whole animal</tissue>
    </source>
</reference>
<evidence type="ECO:0000313" key="2">
    <source>
        <dbReference type="Proteomes" id="UP000828390"/>
    </source>
</evidence>
<accession>A0A9D4LTT6</accession>